<dbReference type="AlphaFoldDB" id="A0A382N0E3"/>
<name>A0A382N0E3_9ZZZZ</name>
<feature type="non-terminal residue" evidence="1">
    <location>
        <position position="27"/>
    </location>
</feature>
<feature type="non-terminal residue" evidence="1">
    <location>
        <position position="1"/>
    </location>
</feature>
<accession>A0A382N0E3</accession>
<proteinExistence type="predicted"/>
<gene>
    <name evidence="1" type="ORF">METZ01_LOCUS307557</name>
</gene>
<dbReference type="EMBL" id="UINC01097194">
    <property type="protein sequence ID" value="SVC54703.1"/>
    <property type="molecule type" value="Genomic_DNA"/>
</dbReference>
<sequence length="27" mass="3242">MSFFHPNLLWIFCDQLRYHALSCNGDL</sequence>
<evidence type="ECO:0000313" key="1">
    <source>
        <dbReference type="EMBL" id="SVC54703.1"/>
    </source>
</evidence>
<reference evidence="1" key="1">
    <citation type="submission" date="2018-05" db="EMBL/GenBank/DDBJ databases">
        <authorList>
            <person name="Lanie J.A."/>
            <person name="Ng W.-L."/>
            <person name="Kazmierczak K.M."/>
            <person name="Andrzejewski T.M."/>
            <person name="Davidsen T.M."/>
            <person name="Wayne K.J."/>
            <person name="Tettelin H."/>
            <person name="Glass J.I."/>
            <person name="Rusch D."/>
            <person name="Podicherti R."/>
            <person name="Tsui H.-C.T."/>
            <person name="Winkler M.E."/>
        </authorList>
    </citation>
    <scope>NUCLEOTIDE SEQUENCE</scope>
</reference>
<protein>
    <submittedName>
        <fullName evidence="1">Uncharacterized protein</fullName>
    </submittedName>
</protein>
<organism evidence="1">
    <name type="scientific">marine metagenome</name>
    <dbReference type="NCBI Taxonomy" id="408172"/>
    <lineage>
        <taxon>unclassified sequences</taxon>
        <taxon>metagenomes</taxon>
        <taxon>ecological metagenomes</taxon>
    </lineage>
</organism>